<dbReference type="InterPro" id="IPR041627">
    <property type="entry name" value="AAA_lid_6"/>
</dbReference>
<keyword evidence="3" id="KW-0067">ATP-binding</keyword>
<dbReference type="InterPro" id="IPR003593">
    <property type="entry name" value="AAA+_ATPase"/>
</dbReference>
<dbReference type="Gene3D" id="3.40.50.300">
    <property type="entry name" value="P-loop containing nucleotide triphosphate hydrolases"/>
    <property type="match status" value="1"/>
</dbReference>
<dbReference type="Pfam" id="PF17866">
    <property type="entry name" value="AAA_lid_6"/>
    <property type="match status" value="1"/>
</dbReference>
<proteinExistence type="inferred from homology"/>
<keyword evidence="7" id="KW-1185">Reference proteome</keyword>
<dbReference type="PANTHER" id="PTHR43392">
    <property type="entry name" value="AAA-TYPE ATPASE FAMILY PROTEIN / ANKYRIN REPEAT FAMILY PROTEIN"/>
    <property type="match status" value="1"/>
</dbReference>
<reference evidence="6 7" key="1">
    <citation type="journal article" date="2012" name="J. Bacteriol.">
        <title>Draft Genome Sequence of Plant Growth-Promoting Rhizobium Mesorhizobium amorphae, Isolated from Zinc-Lead Mine Tailings.</title>
        <authorList>
            <person name="Hao X."/>
            <person name="Lin Y."/>
            <person name="Johnstone L."/>
            <person name="Baltrus D.A."/>
            <person name="Miller S.J."/>
            <person name="Wei G."/>
            <person name="Rensing C."/>
        </authorList>
    </citation>
    <scope>NUCLEOTIDE SEQUENCE [LARGE SCALE GENOMIC DNA]</scope>
    <source>
        <strain evidence="6 7">CCNWGS0123</strain>
    </source>
</reference>
<keyword evidence="4" id="KW-1133">Transmembrane helix</keyword>
<dbReference type="InterPro" id="IPR050773">
    <property type="entry name" value="CbxX/CfxQ_RuBisCO_ESX"/>
</dbReference>
<evidence type="ECO:0000256" key="4">
    <source>
        <dbReference type="SAM" id="Phobius"/>
    </source>
</evidence>
<gene>
    <name evidence="6" type="ORF">MEA186_30057</name>
</gene>
<evidence type="ECO:0000313" key="6">
    <source>
        <dbReference type="EMBL" id="EHH05540.1"/>
    </source>
</evidence>
<evidence type="ECO:0000256" key="2">
    <source>
        <dbReference type="ARBA" id="ARBA00022741"/>
    </source>
</evidence>
<keyword evidence="4" id="KW-0472">Membrane</keyword>
<dbReference type="InterPro" id="IPR000641">
    <property type="entry name" value="CbxX/CfxQ"/>
</dbReference>
<dbReference type="PANTHER" id="PTHR43392:SF2">
    <property type="entry name" value="AAA-TYPE ATPASE FAMILY PROTEIN _ ANKYRIN REPEAT FAMILY PROTEIN"/>
    <property type="match status" value="1"/>
</dbReference>
<dbReference type="PATRIC" id="fig|1082933.3.peg.5839"/>
<dbReference type="EMBL" id="AGSN01000211">
    <property type="protein sequence ID" value="EHH05540.1"/>
    <property type="molecule type" value="Genomic_DNA"/>
</dbReference>
<sequence length="362" mass="39750">MQRILAPIIPGLAVLIVVLALLETYSGVILIVAVTVMGWRLAHAAKHGVPVSRTFSKGEWDAQAGVERKPGLPIRAAKHRSLDEVLAELDTMTGWRSVKAEVKKLVAVLQAERERRRHGINTAPPSLHLIFLGNPGTGKTTAARLMGEILFTLGLLRSGHVVEVDRSQLVAGYVGQTAIKTRQVIEAALDGVLFIDEAYSLAPAEGTNDFGREAIDTLLKLMEDHRDRLCVIAAGYTGEMRRFLDSNPGLRSRFTRTIVFEDYSAEELAEIFRNLANREGFVLDAAAEDQAKLVCVRMEAERGDDFGNARAIRTLWEGTREAQAMRLARQGVGTSGRDAIMTIEPHDIETAMATYERQGADP</sequence>
<keyword evidence="2" id="KW-0547">Nucleotide-binding</keyword>
<evidence type="ECO:0000259" key="5">
    <source>
        <dbReference type="SMART" id="SM00382"/>
    </source>
</evidence>
<dbReference type="eggNOG" id="COG0464">
    <property type="taxonomic scope" value="Bacteria"/>
</dbReference>
<accession>G6YJ36</accession>
<organism evidence="6 7">
    <name type="scientific">Mesorhizobium amorphae CCNWGS0123</name>
    <dbReference type="NCBI Taxonomy" id="1082933"/>
    <lineage>
        <taxon>Bacteria</taxon>
        <taxon>Pseudomonadati</taxon>
        <taxon>Pseudomonadota</taxon>
        <taxon>Alphaproteobacteria</taxon>
        <taxon>Hyphomicrobiales</taxon>
        <taxon>Phyllobacteriaceae</taxon>
        <taxon>Mesorhizobium</taxon>
    </lineage>
</organism>
<dbReference type="PRINTS" id="PR00819">
    <property type="entry name" value="CBXCFQXSUPER"/>
</dbReference>
<dbReference type="SUPFAM" id="SSF52540">
    <property type="entry name" value="P-loop containing nucleoside triphosphate hydrolases"/>
    <property type="match status" value="1"/>
</dbReference>
<dbReference type="AlphaFoldDB" id="G6YJ36"/>
<name>G6YJ36_9HYPH</name>
<dbReference type="InterPro" id="IPR027417">
    <property type="entry name" value="P-loop_NTPase"/>
</dbReference>
<protein>
    <submittedName>
        <fullName evidence="6">AAA ATPase, central region</fullName>
    </submittedName>
</protein>
<comment type="similarity">
    <text evidence="1">Belongs to the CbxX/CfxQ family.</text>
</comment>
<evidence type="ECO:0000256" key="1">
    <source>
        <dbReference type="ARBA" id="ARBA00010378"/>
    </source>
</evidence>
<dbReference type="InterPro" id="IPR003959">
    <property type="entry name" value="ATPase_AAA_core"/>
</dbReference>
<evidence type="ECO:0000256" key="3">
    <source>
        <dbReference type="ARBA" id="ARBA00022840"/>
    </source>
</evidence>
<dbReference type="GO" id="GO:0016887">
    <property type="term" value="F:ATP hydrolysis activity"/>
    <property type="evidence" value="ECO:0007669"/>
    <property type="project" value="InterPro"/>
</dbReference>
<dbReference type="Proteomes" id="UP000002949">
    <property type="component" value="Unassembled WGS sequence"/>
</dbReference>
<evidence type="ECO:0000313" key="7">
    <source>
        <dbReference type="Proteomes" id="UP000002949"/>
    </source>
</evidence>
<keyword evidence="4" id="KW-0812">Transmembrane</keyword>
<dbReference type="FunFam" id="3.40.50.300:FF:000216">
    <property type="entry name" value="Type VII secretion ATPase EccA"/>
    <property type="match status" value="1"/>
</dbReference>
<dbReference type="CDD" id="cd00009">
    <property type="entry name" value="AAA"/>
    <property type="match status" value="1"/>
</dbReference>
<feature type="transmembrane region" description="Helical" evidence="4">
    <location>
        <begin position="12"/>
        <end position="39"/>
    </location>
</feature>
<dbReference type="Pfam" id="PF00004">
    <property type="entry name" value="AAA"/>
    <property type="match status" value="1"/>
</dbReference>
<dbReference type="SMART" id="SM00382">
    <property type="entry name" value="AAA"/>
    <property type="match status" value="1"/>
</dbReference>
<dbReference type="Gene3D" id="1.10.8.60">
    <property type="match status" value="1"/>
</dbReference>
<feature type="domain" description="AAA+ ATPase" evidence="5">
    <location>
        <begin position="125"/>
        <end position="264"/>
    </location>
</feature>
<dbReference type="GO" id="GO:0005524">
    <property type="term" value="F:ATP binding"/>
    <property type="evidence" value="ECO:0007669"/>
    <property type="project" value="UniProtKB-KW"/>
</dbReference>